<evidence type="ECO:0000313" key="3">
    <source>
        <dbReference type="EMBL" id="EHI69730.1"/>
    </source>
</evidence>
<evidence type="ECO:0008006" key="5">
    <source>
        <dbReference type="Google" id="ProtNLM"/>
    </source>
</evidence>
<evidence type="ECO:0000313" key="4">
    <source>
        <dbReference type="Proteomes" id="UP000003330"/>
    </source>
</evidence>
<feature type="compositionally biased region" description="Polar residues" evidence="1">
    <location>
        <begin position="81"/>
        <end position="103"/>
    </location>
</feature>
<dbReference type="EMBL" id="AEUX02000006">
    <property type="protein sequence ID" value="EHI69730.1"/>
    <property type="molecule type" value="Genomic_DNA"/>
</dbReference>
<feature type="compositionally biased region" description="Polar residues" evidence="1">
    <location>
        <begin position="110"/>
        <end position="141"/>
    </location>
</feature>
<protein>
    <recommendedName>
        <fullName evidence="5">TBC1 domain family member 8B</fullName>
    </recommendedName>
</protein>
<feature type="region of interest" description="Disordered" evidence="1">
    <location>
        <begin position="52"/>
        <end position="141"/>
    </location>
</feature>
<dbReference type="Pfam" id="PF20193">
    <property type="entry name" value="DUF6556"/>
    <property type="match status" value="1"/>
</dbReference>
<dbReference type="Proteomes" id="UP000003330">
    <property type="component" value="Unassembled WGS sequence"/>
</dbReference>
<keyword evidence="4" id="KW-1185">Reference proteome</keyword>
<keyword evidence="2" id="KW-0472">Membrane</keyword>
<keyword evidence="2" id="KW-0812">Transmembrane</keyword>
<feature type="transmembrane region" description="Helical" evidence="2">
    <location>
        <begin position="33"/>
        <end position="53"/>
    </location>
</feature>
<evidence type="ECO:0000256" key="1">
    <source>
        <dbReference type="SAM" id="MobiDB-lite"/>
    </source>
</evidence>
<dbReference type="OrthoDB" id="2237763at2"/>
<reference evidence="3 4" key="1">
    <citation type="journal article" date="2014" name="Int. J. Syst. Evol. Microbiol.">
        <title>Phylogenomics and the dynamic genome evolution of the genus Streptococcus.</title>
        <authorList>
            <consortium name="The Broad Institute Genome Sequencing Platform"/>
            <person name="Richards V.P."/>
            <person name="Palmer S.R."/>
            <person name="Pavinski Bitar P.D."/>
            <person name="Qin X."/>
            <person name="Weinstock G.M."/>
            <person name="Highlander S.K."/>
            <person name="Town C.D."/>
            <person name="Burne R.A."/>
            <person name="Stanhope M.J."/>
        </authorList>
    </citation>
    <scope>NUCLEOTIDE SEQUENCE [LARGE SCALE GENOMIC DNA]</scope>
    <source>
        <strain evidence="3 4">707-05</strain>
    </source>
</reference>
<dbReference type="AlphaFoldDB" id="G5K3T7"/>
<dbReference type="STRING" id="764299.STRIC_1459"/>
<gene>
    <name evidence="3" type="ORF">STRIC_1459</name>
</gene>
<comment type="caution">
    <text evidence="3">The sequence shown here is derived from an EMBL/GenBank/DDBJ whole genome shotgun (WGS) entry which is preliminary data.</text>
</comment>
<organism evidence="3 4">
    <name type="scientific">Streptococcus ictaluri 707-05</name>
    <dbReference type="NCBI Taxonomy" id="764299"/>
    <lineage>
        <taxon>Bacteria</taxon>
        <taxon>Bacillati</taxon>
        <taxon>Bacillota</taxon>
        <taxon>Bacilli</taxon>
        <taxon>Lactobacillales</taxon>
        <taxon>Streptococcaceae</taxon>
        <taxon>Streptococcus</taxon>
    </lineage>
</organism>
<keyword evidence="2" id="KW-1133">Transmembrane helix</keyword>
<feature type="region of interest" description="Disordered" evidence="1">
    <location>
        <begin position="1"/>
        <end position="22"/>
    </location>
</feature>
<sequence length="141" mass="15050">MSSQYSRQQKPKKTSVDPKKHLQTGFTALQKSIALIGSILSIVVATITITRALNPAPESKKEDSGTSSSNTIVKIIEKESSQTSKPETSHNQEQTPLTPTTPSLGDKTPTVPSTSASETPQVPSYPSHSEMGQATTDTDKP</sequence>
<dbReference type="RefSeq" id="WP_008089248.1">
    <property type="nucleotide sequence ID" value="NZ_AEUX02000006.1"/>
</dbReference>
<accession>G5K3T7</accession>
<name>G5K3T7_9STRE</name>
<evidence type="ECO:0000256" key="2">
    <source>
        <dbReference type="SAM" id="Phobius"/>
    </source>
</evidence>
<proteinExistence type="predicted"/>
<dbReference type="InterPro" id="IPR046686">
    <property type="entry name" value="DUF6556"/>
</dbReference>